<sequence>MITIHLYLPGSPNDLDHGAYALSDGEAISLPARYYAPEADVTLHLANEIAFDAFRLAVAQGHIEPTNIRWRVHSATEIFRGTINRFGVPCNEDGKQWQPWKSPGDHQVEEIMMAAYHKKKRERQDQPNGLLRLLSFGRDKNCKSNGESEDGSSPVN</sequence>
<name>A0AB39CDI0_9VIRU</name>
<evidence type="ECO:0000256" key="1">
    <source>
        <dbReference type="SAM" id="MobiDB-lite"/>
    </source>
</evidence>
<organism evidence="2">
    <name type="scientific">Pseudomonas phage HRDY3</name>
    <dbReference type="NCBI Taxonomy" id="3236930"/>
    <lineage>
        <taxon>Viruses</taxon>
    </lineage>
</organism>
<feature type="region of interest" description="Disordered" evidence="1">
    <location>
        <begin position="137"/>
        <end position="156"/>
    </location>
</feature>
<dbReference type="EMBL" id="PQ015379">
    <property type="protein sequence ID" value="XDJ14934.1"/>
    <property type="molecule type" value="Genomic_DNA"/>
</dbReference>
<evidence type="ECO:0000313" key="2">
    <source>
        <dbReference type="EMBL" id="XDJ14934.1"/>
    </source>
</evidence>
<accession>A0AB39CDI0</accession>
<protein>
    <submittedName>
        <fullName evidence="2">Uncharacterized protein</fullName>
    </submittedName>
</protein>
<proteinExistence type="predicted"/>
<reference evidence="2" key="1">
    <citation type="submission" date="2024-07" db="EMBL/GenBank/DDBJ databases">
        <authorList>
            <person name="Bringhurst R.M."/>
            <person name="Homer T.E."/>
        </authorList>
    </citation>
    <scope>NUCLEOTIDE SEQUENCE</scope>
</reference>